<name>A0A0K1PHU2_9BACT</name>
<dbReference type="AlphaFoldDB" id="A0A0K1PHU2"/>
<dbReference type="InterPro" id="IPR014710">
    <property type="entry name" value="RmlC-like_jellyroll"/>
</dbReference>
<gene>
    <name evidence="1" type="ORF">AKJ08_3358</name>
</gene>
<dbReference type="KEGG" id="vin:AKJ08_3358"/>
<dbReference type="Proteomes" id="UP000055590">
    <property type="component" value="Chromosome"/>
</dbReference>
<keyword evidence="2" id="KW-1185">Reference proteome</keyword>
<evidence type="ECO:0008006" key="3">
    <source>
        <dbReference type="Google" id="ProtNLM"/>
    </source>
</evidence>
<dbReference type="STRING" id="1391653.AKJ08_3358"/>
<dbReference type="Gene3D" id="2.60.120.10">
    <property type="entry name" value="Jelly Rolls"/>
    <property type="match status" value="1"/>
</dbReference>
<dbReference type="InterPro" id="IPR011051">
    <property type="entry name" value="RmlC_Cupin_sf"/>
</dbReference>
<dbReference type="CDD" id="cd06990">
    <property type="entry name" value="cupin_DUF861"/>
    <property type="match status" value="1"/>
</dbReference>
<accession>A0A0K1PHU2</accession>
<proteinExistence type="predicted"/>
<evidence type="ECO:0000313" key="1">
    <source>
        <dbReference type="EMBL" id="AKU92971.1"/>
    </source>
</evidence>
<dbReference type="EMBL" id="CP012332">
    <property type="protein sequence ID" value="AKU92971.1"/>
    <property type="molecule type" value="Genomic_DNA"/>
</dbReference>
<protein>
    <recommendedName>
        <fullName evidence="3">Cupin 2 conserved barrel domain-containing protein</fullName>
    </recommendedName>
</protein>
<dbReference type="RefSeq" id="WP_205624747.1">
    <property type="nucleotide sequence ID" value="NZ_CP012332.1"/>
</dbReference>
<organism evidence="1 2">
    <name type="scientific">Vulgatibacter incomptus</name>
    <dbReference type="NCBI Taxonomy" id="1391653"/>
    <lineage>
        <taxon>Bacteria</taxon>
        <taxon>Pseudomonadati</taxon>
        <taxon>Myxococcota</taxon>
        <taxon>Myxococcia</taxon>
        <taxon>Myxococcales</taxon>
        <taxon>Cystobacterineae</taxon>
        <taxon>Vulgatibacteraceae</taxon>
        <taxon>Vulgatibacter</taxon>
    </lineage>
</organism>
<sequence length="142" mass="15657">MAEDLRDEVHAMADLNIKHQDEADETREFADKGRVEIFDLDGSKMGLVRMEPGWRWSVHVKPQMGTERCMAHHLGYCAAGRMKIRMESGEEGEIGPGDTFSISPGHDAWVEGDEAFVAVDFGAPEAFARKAPPAEAAPPPIH</sequence>
<evidence type="ECO:0000313" key="2">
    <source>
        <dbReference type="Proteomes" id="UP000055590"/>
    </source>
</evidence>
<reference evidence="1 2" key="1">
    <citation type="submission" date="2015-08" db="EMBL/GenBank/DDBJ databases">
        <authorList>
            <person name="Babu N.S."/>
            <person name="Beckwith C.J."/>
            <person name="Beseler K.G."/>
            <person name="Brison A."/>
            <person name="Carone J.V."/>
            <person name="Caskin T.P."/>
            <person name="Diamond M."/>
            <person name="Durham M.E."/>
            <person name="Foxe J.M."/>
            <person name="Go M."/>
            <person name="Henderson B.A."/>
            <person name="Jones I.B."/>
            <person name="McGettigan J.A."/>
            <person name="Micheletti S.J."/>
            <person name="Nasrallah M.E."/>
            <person name="Ortiz D."/>
            <person name="Piller C.R."/>
            <person name="Privatt S.R."/>
            <person name="Schneider S.L."/>
            <person name="Sharp S."/>
            <person name="Smith T.C."/>
            <person name="Stanton J.D."/>
            <person name="Ullery H.E."/>
            <person name="Wilson R.J."/>
            <person name="Serrano M.G."/>
            <person name="Buck G."/>
            <person name="Lee V."/>
            <person name="Wang Y."/>
            <person name="Carvalho R."/>
            <person name="Voegtly L."/>
            <person name="Shi R."/>
            <person name="Duckworth R."/>
            <person name="Johnson A."/>
            <person name="Loviza R."/>
            <person name="Walstead R."/>
            <person name="Shah Z."/>
            <person name="Kiflezghi M."/>
            <person name="Wade K."/>
            <person name="Ball S.L."/>
            <person name="Bradley K.W."/>
            <person name="Asai D.J."/>
            <person name="Bowman C.A."/>
            <person name="Russell D.A."/>
            <person name="Pope W.H."/>
            <person name="Jacobs-Sera D."/>
            <person name="Hendrix R.W."/>
            <person name="Hatfull G.F."/>
        </authorList>
    </citation>
    <scope>NUCLEOTIDE SEQUENCE [LARGE SCALE GENOMIC DNA]</scope>
    <source>
        <strain evidence="1 2">DSM 27710</strain>
    </source>
</reference>
<dbReference type="SUPFAM" id="SSF51182">
    <property type="entry name" value="RmlC-like cupins"/>
    <property type="match status" value="1"/>
</dbReference>